<comment type="caution">
    <text evidence="11">The sequence shown here is derived from an EMBL/GenBank/DDBJ whole genome shotgun (WGS) entry which is preliminary data.</text>
</comment>
<dbReference type="PROSITE" id="PS00178">
    <property type="entry name" value="AA_TRNA_LIGASE_I"/>
    <property type="match status" value="1"/>
</dbReference>
<dbReference type="PROSITE" id="PS50889">
    <property type="entry name" value="S4"/>
    <property type="match status" value="1"/>
</dbReference>
<dbReference type="GO" id="GO:0006437">
    <property type="term" value="P:tyrosyl-tRNA aminoacylation"/>
    <property type="evidence" value="ECO:0007669"/>
    <property type="project" value="UniProtKB-UniRule"/>
</dbReference>
<organism evidence="11 12">
    <name type="scientific">Candidatus Cerribacteria bacterium 'Amazon FNV 2010 28 9'</name>
    <dbReference type="NCBI Taxonomy" id="2081795"/>
    <lineage>
        <taxon>Bacteria</taxon>
        <taxon>Candidatus Cerribacteria</taxon>
    </lineage>
</organism>
<dbReference type="PANTHER" id="PTHR11766:SF1">
    <property type="entry name" value="TYROSINE--TRNA LIGASE"/>
    <property type="match status" value="1"/>
</dbReference>
<dbReference type="Proteomes" id="UP000246104">
    <property type="component" value="Unassembled WGS sequence"/>
</dbReference>
<dbReference type="SUPFAM" id="SSF55174">
    <property type="entry name" value="Alpha-L RNA-binding motif"/>
    <property type="match status" value="1"/>
</dbReference>
<keyword evidence="2 10" id="KW-0436">Ligase</keyword>
<evidence type="ECO:0000256" key="10">
    <source>
        <dbReference type="RuleBase" id="RU363036"/>
    </source>
</evidence>
<keyword evidence="4 10" id="KW-0067">ATP-binding</keyword>
<dbReference type="SUPFAM" id="SSF52374">
    <property type="entry name" value="Nucleotidylyl transferase"/>
    <property type="match status" value="1"/>
</dbReference>
<dbReference type="GO" id="GO:0003723">
    <property type="term" value="F:RNA binding"/>
    <property type="evidence" value="ECO:0007669"/>
    <property type="project" value="UniProtKB-KW"/>
</dbReference>
<name>A0A317JP39_9BACT</name>
<evidence type="ECO:0000256" key="7">
    <source>
        <dbReference type="ARBA" id="ARBA00048248"/>
    </source>
</evidence>
<dbReference type="InterPro" id="IPR002307">
    <property type="entry name" value="Tyr-tRNA-ligase"/>
</dbReference>
<dbReference type="EC" id="6.1.1.1" evidence="1 8"/>
<dbReference type="InterPro" id="IPR014729">
    <property type="entry name" value="Rossmann-like_a/b/a_fold"/>
</dbReference>
<dbReference type="EMBL" id="PSRQ01000053">
    <property type="protein sequence ID" value="PWU22902.1"/>
    <property type="molecule type" value="Genomic_DNA"/>
</dbReference>
<dbReference type="Gene3D" id="3.10.290.10">
    <property type="entry name" value="RNA-binding S4 domain"/>
    <property type="match status" value="1"/>
</dbReference>
<evidence type="ECO:0000256" key="2">
    <source>
        <dbReference type="ARBA" id="ARBA00022598"/>
    </source>
</evidence>
<evidence type="ECO:0000256" key="8">
    <source>
        <dbReference type="NCBIfam" id="TIGR00234"/>
    </source>
</evidence>
<keyword evidence="9" id="KW-0694">RNA-binding</keyword>
<dbReference type="PRINTS" id="PR01040">
    <property type="entry name" value="TRNASYNTHTYR"/>
</dbReference>
<accession>A0A317JP39</accession>
<reference evidence="11 12" key="1">
    <citation type="submission" date="2018-02" db="EMBL/GenBank/DDBJ databases">
        <title>Genomic Reconstructions from Amazon Rainforest and Pasture Soil Reveal Novel Insights into the Physiology of Candidate Phyla in Tropical Sites.</title>
        <authorList>
            <person name="Kroeger M.E."/>
            <person name="Delmont T."/>
            <person name="Eren A.M."/>
            <person name="Guo J."/>
            <person name="Meyer K.M."/>
            <person name="Khan K."/>
            <person name="Rodrigues J.L.M."/>
            <person name="Bohannan B.J.M."/>
            <person name="Tringe S."/>
            <person name="Borges C.D."/>
            <person name="Tiedje J."/>
            <person name="Tsai S.M."/>
            <person name="Nusslein K."/>
        </authorList>
    </citation>
    <scope>NUCLEOTIDE SEQUENCE [LARGE SCALE GENOMIC DNA]</scope>
    <source>
        <strain evidence="11">Amazon FNV 2010 28 9</strain>
    </source>
</reference>
<dbReference type="InterPro" id="IPR001412">
    <property type="entry name" value="aa-tRNA-synth_I_CS"/>
</dbReference>
<protein>
    <recommendedName>
        <fullName evidence="1 8">Tyrosine--tRNA ligase</fullName>
        <ecNumber evidence="1 8">6.1.1.1</ecNumber>
    </recommendedName>
</protein>
<dbReference type="AlphaFoldDB" id="A0A317JP39"/>
<dbReference type="InterPro" id="IPR002305">
    <property type="entry name" value="aa-tRNA-synth_Ic"/>
</dbReference>
<dbReference type="PANTHER" id="PTHR11766">
    <property type="entry name" value="TYROSYL-TRNA SYNTHETASE"/>
    <property type="match status" value="1"/>
</dbReference>
<keyword evidence="6 10" id="KW-0030">Aminoacyl-tRNA synthetase</keyword>
<evidence type="ECO:0000256" key="9">
    <source>
        <dbReference type="PROSITE-ProRule" id="PRU00182"/>
    </source>
</evidence>
<dbReference type="CDD" id="cd00165">
    <property type="entry name" value="S4"/>
    <property type="match status" value="1"/>
</dbReference>
<dbReference type="Pfam" id="PF00579">
    <property type="entry name" value="tRNA-synt_1b"/>
    <property type="match status" value="1"/>
</dbReference>
<keyword evidence="3 10" id="KW-0547">Nucleotide-binding</keyword>
<keyword evidence="5 10" id="KW-0648">Protein biosynthesis</keyword>
<evidence type="ECO:0000256" key="5">
    <source>
        <dbReference type="ARBA" id="ARBA00022917"/>
    </source>
</evidence>
<proteinExistence type="inferred from homology"/>
<dbReference type="GO" id="GO:0005524">
    <property type="term" value="F:ATP binding"/>
    <property type="evidence" value="ECO:0007669"/>
    <property type="project" value="UniProtKB-KW"/>
</dbReference>
<comment type="catalytic activity">
    <reaction evidence="7">
        <text>tRNA(Tyr) + L-tyrosine + ATP = L-tyrosyl-tRNA(Tyr) + AMP + diphosphate + H(+)</text>
        <dbReference type="Rhea" id="RHEA:10220"/>
        <dbReference type="Rhea" id="RHEA-COMP:9706"/>
        <dbReference type="Rhea" id="RHEA-COMP:9707"/>
        <dbReference type="ChEBI" id="CHEBI:15378"/>
        <dbReference type="ChEBI" id="CHEBI:30616"/>
        <dbReference type="ChEBI" id="CHEBI:33019"/>
        <dbReference type="ChEBI" id="CHEBI:58315"/>
        <dbReference type="ChEBI" id="CHEBI:78442"/>
        <dbReference type="ChEBI" id="CHEBI:78536"/>
        <dbReference type="ChEBI" id="CHEBI:456215"/>
        <dbReference type="EC" id="6.1.1.1"/>
    </reaction>
</comment>
<dbReference type="Gene3D" id="3.40.50.620">
    <property type="entry name" value="HUPs"/>
    <property type="match status" value="1"/>
</dbReference>
<sequence length="393" mass="44567">MNMTIDDVLTRGVEQVLPSKDTLARIMSERKIRLYLGIDPTGNQLHLGHAVVLRKLQQFANLGHDVILLVGDGTVKIGDPTGKDKTRPMLTQEEIEANFQTWKQQASHVLDFSTIRVLHNGDWLDKLTYVDMIRLCAKFTVQQMMERDMFVERVKNNQPVHIHELLYPIMQGFDSVAMDVDLEIGGSDQIFNMLRGRDLQRIEHNKEKWVLGTKIINGLDGRKMSKSYNNFVGLTESPNDMFGKLMSIADSEIITYFEVLTDISTADIGDISQQLNIGANPMTFKKQLAFEITQRLHSTEQALEARDYFEQTVQQKQIPTDIPTIHIPKNATALEIVSIAKPTESKSALRRLIEQGGVEFDGKKQLNPLDSVDVKDGSIVKVGKREYFRIVSK</sequence>
<evidence type="ECO:0000313" key="11">
    <source>
        <dbReference type="EMBL" id="PWU22902.1"/>
    </source>
</evidence>
<dbReference type="NCBIfam" id="TIGR00234">
    <property type="entry name" value="tyrS"/>
    <property type="match status" value="1"/>
</dbReference>
<evidence type="ECO:0000256" key="3">
    <source>
        <dbReference type="ARBA" id="ARBA00022741"/>
    </source>
</evidence>
<dbReference type="InterPro" id="IPR024088">
    <property type="entry name" value="Tyr-tRNA-ligase_bac-type"/>
</dbReference>
<dbReference type="Gene3D" id="1.10.240.10">
    <property type="entry name" value="Tyrosyl-Transfer RNA Synthetase"/>
    <property type="match status" value="1"/>
</dbReference>
<comment type="similarity">
    <text evidence="10">Belongs to the class-I aminoacyl-tRNA synthetase family.</text>
</comment>
<dbReference type="GO" id="GO:0005829">
    <property type="term" value="C:cytosol"/>
    <property type="evidence" value="ECO:0007669"/>
    <property type="project" value="TreeGrafter"/>
</dbReference>
<dbReference type="CDD" id="cd00805">
    <property type="entry name" value="TyrRS_core"/>
    <property type="match status" value="1"/>
</dbReference>
<evidence type="ECO:0000256" key="4">
    <source>
        <dbReference type="ARBA" id="ARBA00022840"/>
    </source>
</evidence>
<evidence type="ECO:0000256" key="1">
    <source>
        <dbReference type="ARBA" id="ARBA00013160"/>
    </source>
</evidence>
<evidence type="ECO:0000256" key="6">
    <source>
        <dbReference type="ARBA" id="ARBA00023146"/>
    </source>
</evidence>
<evidence type="ECO:0000313" key="12">
    <source>
        <dbReference type="Proteomes" id="UP000246104"/>
    </source>
</evidence>
<dbReference type="InterPro" id="IPR036986">
    <property type="entry name" value="S4_RNA-bd_sf"/>
</dbReference>
<dbReference type="GO" id="GO:0004831">
    <property type="term" value="F:tyrosine-tRNA ligase activity"/>
    <property type="evidence" value="ECO:0007669"/>
    <property type="project" value="UniProtKB-UniRule"/>
</dbReference>
<gene>
    <name evidence="11" type="ORF">C5B42_04945</name>
</gene>